<evidence type="ECO:0000313" key="1">
    <source>
        <dbReference type="EMBL" id="CAH0376718.1"/>
    </source>
</evidence>
<evidence type="ECO:0000313" key="2">
    <source>
        <dbReference type="Proteomes" id="UP000789595"/>
    </source>
</evidence>
<dbReference type="Proteomes" id="UP000789595">
    <property type="component" value="Unassembled WGS sequence"/>
</dbReference>
<keyword evidence="2" id="KW-1185">Reference proteome</keyword>
<gene>
    <name evidence="1" type="ORF">PECAL_5P13240</name>
</gene>
<feature type="non-terminal residue" evidence="1">
    <location>
        <position position="35"/>
    </location>
</feature>
<name>A0A8J2SQ29_9STRA</name>
<dbReference type="AlphaFoldDB" id="A0A8J2SQ29"/>
<accession>A0A8J2SQ29</accession>
<proteinExistence type="predicted"/>
<sequence length="35" mass="3594">MPLLLGSLPGSQIAETSAQPCEPSKHLYVSVSGPV</sequence>
<protein>
    <submittedName>
        <fullName evidence="1">Uncharacterized protein</fullName>
    </submittedName>
</protein>
<reference evidence="1" key="1">
    <citation type="submission" date="2021-11" db="EMBL/GenBank/DDBJ databases">
        <authorList>
            <consortium name="Genoscope - CEA"/>
            <person name="William W."/>
        </authorList>
    </citation>
    <scope>NUCLEOTIDE SEQUENCE</scope>
</reference>
<organism evidence="1 2">
    <name type="scientific">Pelagomonas calceolata</name>
    <dbReference type="NCBI Taxonomy" id="35677"/>
    <lineage>
        <taxon>Eukaryota</taxon>
        <taxon>Sar</taxon>
        <taxon>Stramenopiles</taxon>
        <taxon>Ochrophyta</taxon>
        <taxon>Pelagophyceae</taxon>
        <taxon>Pelagomonadales</taxon>
        <taxon>Pelagomonadaceae</taxon>
        <taxon>Pelagomonas</taxon>
    </lineage>
</organism>
<dbReference type="EMBL" id="CAKKNE010000005">
    <property type="protein sequence ID" value="CAH0376718.1"/>
    <property type="molecule type" value="Genomic_DNA"/>
</dbReference>
<comment type="caution">
    <text evidence="1">The sequence shown here is derived from an EMBL/GenBank/DDBJ whole genome shotgun (WGS) entry which is preliminary data.</text>
</comment>